<keyword evidence="1" id="KW-1133">Transmembrane helix</keyword>
<keyword evidence="1" id="KW-0812">Transmembrane</keyword>
<gene>
    <name evidence="2" type="ORF">JAO75_18600</name>
</gene>
<dbReference type="EMBL" id="JAELXT010000024">
    <property type="protein sequence ID" value="MBJ6127416.1"/>
    <property type="molecule type" value="Genomic_DNA"/>
</dbReference>
<feature type="transmembrane region" description="Helical" evidence="1">
    <location>
        <begin position="120"/>
        <end position="139"/>
    </location>
</feature>
<protein>
    <recommendedName>
        <fullName evidence="4">DUF2938 domain-containing protein</fullName>
    </recommendedName>
</protein>
<sequence>MSCTEKGVLAGLAATTVLGLVMLLNEMTSFMPNTSVFDIMAGVMGGSRATAWLIRYLSGALLWGVLFAWLSPYLPGTQYWIRGAAFGIGVWLLMMFIIMPAASLGLFGIGKGAFSPTLTLFLHLIWGAVLGATYGWLLNPLEEATSRNRLTNTTDAQ</sequence>
<name>A0ABS0Y546_9HYPH</name>
<proteinExistence type="predicted"/>
<keyword evidence="3" id="KW-1185">Reference proteome</keyword>
<feature type="transmembrane region" description="Helical" evidence="1">
    <location>
        <begin position="86"/>
        <end position="108"/>
    </location>
</feature>
<dbReference type="RefSeq" id="WP_199050639.1">
    <property type="nucleotide sequence ID" value="NZ_JAELXT010000024.1"/>
</dbReference>
<reference evidence="3" key="1">
    <citation type="submission" date="2020-12" db="EMBL/GenBank/DDBJ databases">
        <title>Hymenobacter sp.</title>
        <authorList>
            <person name="Kim M.K."/>
        </authorList>
    </citation>
    <scope>NUCLEOTIDE SEQUENCE [LARGE SCALE GENOMIC DNA]</scope>
    <source>
        <strain evidence="3">BT325</strain>
    </source>
</reference>
<dbReference type="Proteomes" id="UP000620670">
    <property type="component" value="Unassembled WGS sequence"/>
</dbReference>
<comment type="caution">
    <text evidence="2">The sequence shown here is derived from an EMBL/GenBank/DDBJ whole genome shotgun (WGS) entry which is preliminary data.</text>
</comment>
<evidence type="ECO:0000313" key="3">
    <source>
        <dbReference type="Proteomes" id="UP000620670"/>
    </source>
</evidence>
<feature type="transmembrane region" description="Helical" evidence="1">
    <location>
        <begin position="7"/>
        <end position="24"/>
    </location>
</feature>
<evidence type="ECO:0000256" key="1">
    <source>
        <dbReference type="SAM" id="Phobius"/>
    </source>
</evidence>
<evidence type="ECO:0008006" key="4">
    <source>
        <dbReference type="Google" id="ProtNLM"/>
    </source>
</evidence>
<organism evidence="2 3">
    <name type="scientific">Microvirga splendida</name>
    <dbReference type="NCBI Taxonomy" id="2795727"/>
    <lineage>
        <taxon>Bacteria</taxon>
        <taxon>Pseudomonadati</taxon>
        <taxon>Pseudomonadota</taxon>
        <taxon>Alphaproteobacteria</taxon>
        <taxon>Hyphomicrobiales</taxon>
        <taxon>Methylobacteriaceae</taxon>
        <taxon>Microvirga</taxon>
    </lineage>
</organism>
<dbReference type="Pfam" id="PF20587">
    <property type="entry name" value="DUF6789"/>
    <property type="match status" value="1"/>
</dbReference>
<dbReference type="InterPro" id="IPR046739">
    <property type="entry name" value="DUF6789"/>
</dbReference>
<accession>A0ABS0Y546</accession>
<evidence type="ECO:0000313" key="2">
    <source>
        <dbReference type="EMBL" id="MBJ6127416.1"/>
    </source>
</evidence>
<feature type="transmembrane region" description="Helical" evidence="1">
    <location>
        <begin position="53"/>
        <end position="74"/>
    </location>
</feature>
<keyword evidence="1" id="KW-0472">Membrane</keyword>